<gene>
    <name evidence="2" type="ORF">GK047_28305</name>
</gene>
<dbReference type="AlphaFoldDB" id="A0A6G4A5N5"/>
<comment type="caution">
    <text evidence="2">The sequence shown here is derived from an EMBL/GenBank/DDBJ whole genome shotgun (WGS) entry which is preliminary data.</text>
</comment>
<feature type="region of interest" description="Disordered" evidence="1">
    <location>
        <begin position="46"/>
        <end position="78"/>
    </location>
</feature>
<organism evidence="2">
    <name type="scientific">Paenibacillus sp. SYP-B3998</name>
    <dbReference type="NCBI Taxonomy" id="2678564"/>
    <lineage>
        <taxon>Bacteria</taxon>
        <taxon>Bacillati</taxon>
        <taxon>Bacillota</taxon>
        <taxon>Bacilli</taxon>
        <taxon>Bacillales</taxon>
        <taxon>Paenibacillaceae</taxon>
        <taxon>Paenibacillus</taxon>
    </lineage>
</organism>
<dbReference type="RefSeq" id="WP_163954026.1">
    <property type="nucleotide sequence ID" value="NZ_JAAIKC010000025.1"/>
</dbReference>
<reference evidence="2" key="1">
    <citation type="submission" date="2020-02" db="EMBL/GenBank/DDBJ databases">
        <authorList>
            <person name="Shen X.-R."/>
            <person name="Zhang Y.-X."/>
        </authorList>
    </citation>
    <scope>NUCLEOTIDE SEQUENCE</scope>
    <source>
        <strain evidence="2">SYP-B3998</strain>
    </source>
</reference>
<proteinExistence type="predicted"/>
<evidence type="ECO:0000313" key="2">
    <source>
        <dbReference type="EMBL" id="NEW09826.1"/>
    </source>
</evidence>
<feature type="compositionally biased region" description="Low complexity" evidence="1">
    <location>
        <begin position="48"/>
        <end position="57"/>
    </location>
</feature>
<sequence length="112" mass="12175">MQRIYPITEKSCNAQCGKPVLVFLHDGLEIYGVLSRVEKEKLILNDQSSSVSSSTTKKSAKVKTKKTKAKTQALEPSSGANVFPSYGLPFFGGLDPSQRFEIEMGSVAALFS</sequence>
<feature type="compositionally biased region" description="Basic residues" evidence="1">
    <location>
        <begin position="58"/>
        <end position="69"/>
    </location>
</feature>
<accession>A0A6G4A5N5</accession>
<name>A0A6G4A5N5_9BACL</name>
<evidence type="ECO:0000256" key="1">
    <source>
        <dbReference type="SAM" id="MobiDB-lite"/>
    </source>
</evidence>
<protein>
    <submittedName>
        <fullName evidence="2">Uncharacterized protein</fullName>
    </submittedName>
</protein>
<dbReference type="EMBL" id="JAAIKC010000025">
    <property type="protein sequence ID" value="NEW09826.1"/>
    <property type="molecule type" value="Genomic_DNA"/>
</dbReference>